<evidence type="ECO:0000256" key="2">
    <source>
        <dbReference type="ARBA" id="ARBA00029460"/>
    </source>
</evidence>
<dbReference type="SUPFAM" id="SSF53335">
    <property type="entry name" value="S-adenosyl-L-methionine-dependent methyltransferases"/>
    <property type="match status" value="1"/>
</dbReference>
<dbReference type="InterPro" id="IPR002942">
    <property type="entry name" value="S4_RNA-bd"/>
</dbReference>
<dbReference type="eggNOG" id="COG1189">
    <property type="taxonomic scope" value="Bacteria"/>
</dbReference>
<dbReference type="CDD" id="cd02440">
    <property type="entry name" value="AdoMet_MTases"/>
    <property type="match status" value="1"/>
</dbReference>
<name>D7CKI4_SYNLT</name>
<evidence type="ECO:0000313" key="5">
    <source>
        <dbReference type="EMBL" id="ADI01219.1"/>
    </source>
</evidence>
<dbReference type="EMBL" id="CP002048">
    <property type="protein sequence ID" value="ADI01219.1"/>
    <property type="molecule type" value="Genomic_DNA"/>
</dbReference>
<dbReference type="Gene3D" id="3.10.290.10">
    <property type="entry name" value="RNA-binding S4 domain"/>
    <property type="match status" value="1"/>
</dbReference>
<dbReference type="AlphaFoldDB" id="D7CKI4"/>
<dbReference type="Proteomes" id="UP000000378">
    <property type="component" value="Chromosome"/>
</dbReference>
<dbReference type="InterPro" id="IPR004538">
    <property type="entry name" value="Hemolysin_A/TlyA"/>
</dbReference>
<dbReference type="PIRSF" id="PIRSF005578">
    <property type="entry name" value="TlyA"/>
    <property type="match status" value="1"/>
</dbReference>
<keyword evidence="6" id="KW-1185">Reference proteome</keyword>
<dbReference type="PROSITE" id="PS50889">
    <property type="entry name" value="S4"/>
    <property type="match status" value="1"/>
</dbReference>
<dbReference type="Pfam" id="PF01479">
    <property type="entry name" value="S4"/>
    <property type="match status" value="1"/>
</dbReference>
<accession>D7CKI4</accession>
<protein>
    <submittedName>
        <fullName evidence="5">Hemolysin A</fullName>
    </submittedName>
</protein>
<dbReference type="RefSeq" id="WP_013174621.1">
    <property type="nucleotide sequence ID" value="NC_014220.1"/>
</dbReference>
<proteinExistence type="inferred from homology"/>
<evidence type="ECO:0000259" key="4">
    <source>
        <dbReference type="SMART" id="SM00363"/>
    </source>
</evidence>
<dbReference type="PANTHER" id="PTHR32319">
    <property type="entry name" value="BACTERIAL HEMOLYSIN-LIKE PROTEIN"/>
    <property type="match status" value="1"/>
</dbReference>
<sequence>MEKSRLDTLVHDRGLAPTREKARALILAGKVVVNGNRVDKPGTKVPVDANVAVLEGGLPYVSRGGLKLEGAIRDFGLSFTGKRVLDVGASTGGFTDCALQHGALLVVALDVGYGQLDWRLRNHERVLVKEKTNIRNFSLEDLGEPVDIVTIDVSFISLGKVLPAVSSLVREGGEIVALVKPQFEAGRDQVGKKGVVRSRETHNHVILKVIESAVGLGLSVRGVTYSPLTGPEGNIEYFLYLVKDGQGQAVAARDIERVVENAHRQLGDTG</sequence>
<feature type="domain" description="RNA-binding S4" evidence="4">
    <location>
        <begin position="4"/>
        <end position="69"/>
    </location>
</feature>
<dbReference type="PANTHER" id="PTHR32319:SF0">
    <property type="entry name" value="BACTERIAL HEMOLYSIN-LIKE PROTEIN"/>
    <property type="match status" value="1"/>
</dbReference>
<dbReference type="OrthoDB" id="9784736at2"/>
<dbReference type="GO" id="GO:0003723">
    <property type="term" value="F:RNA binding"/>
    <property type="evidence" value="ECO:0007669"/>
    <property type="project" value="UniProtKB-KW"/>
</dbReference>
<dbReference type="NCBIfam" id="TIGR00478">
    <property type="entry name" value="tly"/>
    <property type="match status" value="1"/>
</dbReference>
<dbReference type="Gene3D" id="3.40.50.150">
    <property type="entry name" value="Vaccinia Virus protein VP39"/>
    <property type="match status" value="1"/>
</dbReference>
<reference evidence="5 6" key="2">
    <citation type="journal article" date="2010" name="Stand. Genomic Sci.">
        <title>Complete genome sequence of Syntrophothermus lipocalidus type strain (TGB-C1).</title>
        <authorList>
            <person name="Djao O.D."/>
            <person name="Zhang X."/>
            <person name="Lucas S."/>
            <person name="Lapidus A."/>
            <person name="Del Rio T.G."/>
            <person name="Nolan M."/>
            <person name="Tice H."/>
            <person name="Cheng J.F."/>
            <person name="Han C."/>
            <person name="Tapia R."/>
            <person name="Goodwin L."/>
            <person name="Pitluck S."/>
            <person name="Liolios K."/>
            <person name="Ivanova N."/>
            <person name="Mavromatis K."/>
            <person name="Mikhailova N."/>
            <person name="Ovchinnikova G."/>
            <person name="Pati A."/>
            <person name="Brambilla E."/>
            <person name="Chen A."/>
            <person name="Palaniappan K."/>
            <person name="Land M."/>
            <person name="Hauser L."/>
            <person name="Chang Y.J."/>
            <person name="Jeffries C.D."/>
            <person name="Rohde M."/>
            <person name="Sikorski J."/>
            <person name="Spring S."/>
            <person name="Goker M."/>
            <person name="Detter J.C."/>
            <person name="Woyke T."/>
            <person name="Bristow J."/>
            <person name="Eisen J.A."/>
            <person name="Markowitz V."/>
            <person name="Hugenholtz P."/>
            <person name="Kyrpides N.C."/>
            <person name="Klenk H.P."/>
        </authorList>
    </citation>
    <scope>NUCLEOTIDE SEQUENCE [LARGE SCALE GENOMIC DNA]</scope>
    <source>
        <strain evidence="6">DSM 12680 / TGB-C1</strain>
    </source>
</reference>
<dbReference type="InterPro" id="IPR029063">
    <property type="entry name" value="SAM-dependent_MTases_sf"/>
</dbReference>
<dbReference type="SMART" id="SM00363">
    <property type="entry name" value="S4"/>
    <property type="match status" value="1"/>
</dbReference>
<gene>
    <name evidence="5" type="ordered locus">Slip_0435</name>
</gene>
<dbReference type="InterPro" id="IPR036986">
    <property type="entry name" value="S4_RNA-bd_sf"/>
</dbReference>
<evidence type="ECO:0000313" key="6">
    <source>
        <dbReference type="Proteomes" id="UP000000378"/>
    </source>
</evidence>
<organism evidence="5 6">
    <name type="scientific">Syntrophothermus lipocalidus (strain DSM 12680 / TGB-C1)</name>
    <dbReference type="NCBI Taxonomy" id="643648"/>
    <lineage>
        <taxon>Bacteria</taxon>
        <taxon>Bacillati</taxon>
        <taxon>Bacillota</taxon>
        <taxon>Clostridia</taxon>
        <taxon>Eubacteriales</taxon>
        <taxon>Syntrophomonadaceae</taxon>
        <taxon>Syntrophothermus</taxon>
    </lineage>
</organism>
<dbReference type="InterPro" id="IPR002877">
    <property type="entry name" value="RNA_MeTrfase_FtsJ_dom"/>
</dbReference>
<dbReference type="Pfam" id="PF01728">
    <property type="entry name" value="FtsJ"/>
    <property type="match status" value="1"/>
</dbReference>
<dbReference type="HOGENOM" id="CLU_058015_3_0_9"/>
<evidence type="ECO:0000256" key="3">
    <source>
        <dbReference type="PROSITE-ProRule" id="PRU00182"/>
    </source>
</evidence>
<dbReference type="CDD" id="cd00165">
    <property type="entry name" value="S4"/>
    <property type="match status" value="1"/>
</dbReference>
<reference evidence="6" key="1">
    <citation type="journal article" date="2010" name="Stand. Genomic Sci.">
        <title>Complete genome sequence of Syntrophothermus lipocalidus type strain (TGB-C1T).</title>
        <authorList>
            <consortium name="US DOE Joint Genome Institute (JGI-PGF)"/>
            <person name="Djao O."/>
            <person name="Zhang X."/>
            <person name="Lucas S."/>
            <person name="Lapidus A."/>
            <person name="Glavina Del Rio T."/>
            <person name="Nolan M."/>
            <person name="Tice H."/>
            <person name="Cheng J."/>
            <person name="Han C."/>
            <person name="Tapia R."/>
            <person name="Goodwin L."/>
            <person name="Pitluck S."/>
            <person name="Liolios K."/>
            <person name="Ivanova N."/>
            <person name="Mavromatis K."/>
            <person name="Mikhailova N."/>
            <person name="Ovchinnikova G."/>
            <person name="Pati A."/>
            <person name="Brambilla E."/>
            <person name="Chen A."/>
            <person name="Palaniappan K."/>
            <person name="Land M."/>
            <person name="Hauser L."/>
            <person name="Chang Y."/>
            <person name="Jeffries C."/>
            <person name="Rohde M."/>
            <person name="Sikorski J."/>
            <person name="Spring S."/>
            <person name="Goker M."/>
            <person name="Detter J."/>
            <person name="Woyke T."/>
            <person name="Bristow J."/>
            <person name="Eisen J."/>
            <person name="Markowitz V."/>
            <person name="Hugenholtz P."/>
            <person name="Kyrpides N."/>
            <person name="Klenk H."/>
        </authorList>
    </citation>
    <scope>NUCLEOTIDE SEQUENCE [LARGE SCALE GENOMIC DNA]</scope>
    <source>
        <strain evidence="6">DSM 12680 / TGB-C1</strain>
    </source>
</reference>
<dbReference type="SUPFAM" id="SSF55174">
    <property type="entry name" value="Alpha-L RNA-binding motif"/>
    <property type="match status" value="1"/>
</dbReference>
<dbReference type="InterPro" id="IPR047048">
    <property type="entry name" value="TlyA"/>
</dbReference>
<dbReference type="GO" id="GO:0032259">
    <property type="term" value="P:methylation"/>
    <property type="evidence" value="ECO:0007669"/>
    <property type="project" value="InterPro"/>
</dbReference>
<evidence type="ECO:0000256" key="1">
    <source>
        <dbReference type="ARBA" id="ARBA00022884"/>
    </source>
</evidence>
<comment type="similarity">
    <text evidence="2">Belongs to the TlyA family.</text>
</comment>
<dbReference type="KEGG" id="slp:Slip_0435"/>
<keyword evidence="1 3" id="KW-0694">RNA-binding</keyword>
<dbReference type="STRING" id="643648.Slip_0435"/>
<dbReference type="GO" id="GO:0008168">
    <property type="term" value="F:methyltransferase activity"/>
    <property type="evidence" value="ECO:0007669"/>
    <property type="project" value="InterPro"/>
</dbReference>